<reference evidence="2" key="1">
    <citation type="submission" date="2021-02" db="EMBL/GenBank/DDBJ databases">
        <authorList>
            <person name="Nowell W R."/>
        </authorList>
    </citation>
    <scope>NUCLEOTIDE SEQUENCE</scope>
</reference>
<protein>
    <submittedName>
        <fullName evidence="2">Uncharacterized protein</fullName>
    </submittedName>
</protein>
<organism evidence="2 3">
    <name type="scientific">Adineta steineri</name>
    <dbReference type="NCBI Taxonomy" id="433720"/>
    <lineage>
        <taxon>Eukaryota</taxon>
        <taxon>Metazoa</taxon>
        <taxon>Spiralia</taxon>
        <taxon>Gnathifera</taxon>
        <taxon>Rotifera</taxon>
        <taxon>Eurotatoria</taxon>
        <taxon>Bdelloidea</taxon>
        <taxon>Adinetida</taxon>
        <taxon>Adinetidae</taxon>
        <taxon>Adineta</taxon>
    </lineage>
</organism>
<feature type="transmembrane region" description="Helical" evidence="1">
    <location>
        <begin position="6"/>
        <end position="33"/>
    </location>
</feature>
<name>A0A815FQ18_9BILA</name>
<accession>A0A815FQ18</accession>
<dbReference type="EMBL" id="CAJNOE010000755">
    <property type="protein sequence ID" value="CAF1326479.1"/>
    <property type="molecule type" value="Genomic_DNA"/>
</dbReference>
<keyword evidence="1" id="KW-0472">Membrane</keyword>
<keyword evidence="1" id="KW-0812">Transmembrane</keyword>
<comment type="caution">
    <text evidence="2">The sequence shown here is derived from an EMBL/GenBank/DDBJ whole genome shotgun (WGS) entry which is preliminary data.</text>
</comment>
<evidence type="ECO:0000256" key="1">
    <source>
        <dbReference type="SAM" id="Phobius"/>
    </source>
</evidence>
<gene>
    <name evidence="2" type="ORF">IZO911_LOCUS35440</name>
</gene>
<evidence type="ECO:0000313" key="2">
    <source>
        <dbReference type="EMBL" id="CAF1326479.1"/>
    </source>
</evidence>
<evidence type="ECO:0000313" key="3">
    <source>
        <dbReference type="Proteomes" id="UP000663860"/>
    </source>
</evidence>
<dbReference type="AlphaFoldDB" id="A0A815FQ18"/>
<dbReference type="Proteomes" id="UP000663860">
    <property type="component" value="Unassembled WGS sequence"/>
</dbReference>
<sequence length="186" mass="20641">MPENNLRIFIALAVLTLFGIITFALAAATLGTLNRRFNNLDKKLITTTNPTTTSTSQPLPLNAILADTIRIDDLMYHLNQWETIARQNGNTRAVGTVGFNKTVDYIDAYLNANSFGQLTTFRETLQIQNFTIRGSPVLQWSSNGVNTNFTYSSILSRADFTYVNYTAAVNLTSFNLVVVNNNGCDE</sequence>
<proteinExistence type="predicted"/>
<keyword evidence="1" id="KW-1133">Transmembrane helix</keyword>
<feature type="non-terminal residue" evidence="2">
    <location>
        <position position="186"/>
    </location>
</feature>